<proteinExistence type="predicted"/>
<dbReference type="SMART" id="SM00471">
    <property type="entry name" value="HDc"/>
    <property type="match status" value="1"/>
</dbReference>
<name>A0A1J5SKN5_9ZZZZ</name>
<dbReference type="Pfam" id="PF13487">
    <property type="entry name" value="HD_5"/>
    <property type="match status" value="1"/>
</dbReference>
<sequence>MINSLDILHGKILIVDDQEANVRLLERILRSAGYDAISTTMDSGTVCELHARNNYDLILLDLQMPGMDGFEVMECLKKIETGDYLPVLVVTAQPDHKLHALKAGAKDFVSKPFELPEVLARVHNMLEVRLLHKELCQYNDVLEQRVGQRTADLQESYLETIFSMTRAAEHKDEDTGAHVKRISYYCRDLARLLGMHDAFVDNIFFSSPMHDVGKIGIPDHILLKPGGFTPDEWEIMKGHAAMGSEILGNSKSPYLRMGAEIALNHHERWDGGGYPNGKRGEEIPIAARIMNICDIYDALRSKRPYKPAFDHQKAVDIISNGDGRTMPEHFDPDIFAAFMQNQTMFNDIYQAYAA</sequence>
<feature type="domain" description="HD-GYP" evidence="2">
    <location>
        <begin position="153"/>
        <end position="354"/>
    </location>
</feature>
<evidence type="ECO:0000259" key="2">
    <source>
        <dbReference type="PROSITE" id="PS51832"/>
    </source>
</evidence>
<dbReference type="Gene3D" id="1.10.3210.10">
    <property type="entry name" value="Hypothetical protein af1432"/>
    <property type="match status" value="1"/>
</dbReference>
<dbReference type="PROSITE" id="PS51832">
    <property type="entry name" value="HD_GYP"/>
    <property type="match status" value="1"/>
</dbReference>
<dbReference type="PANTHER" id="PTHR45228:SF8">
    <property type="entry name" value="TWO-COMPONENT RESPONSE REGULATOR-RELATED"/>
    <property type="match status" value="1"/>
</dbReference>
<accession>A0A1J5SKN5</accession>
<dbReference type="PANTHER" id="PTHR45228">
    <property type="entry name" value="CYCLIC DI-GMP PHOSPHODIESTERASE TM_0186-RELATED"/>
    <property type="match status" value="1"/>
</dbReference>
<dbReference type="CDD" id="cd00077">
    <property type="entry name" value="HDc"/>
    <property type="match status" value="1"/>
</dbReference>
<dbReference type="InterPro" id="IPR052020">
    <property type="entry name" value="Cyclic_di-GMP/3'3'-cGAMP_PDE"/>
</dbReference>
<feature type="domain" description="Response regulatory" evidence="1">
    <location>
        <begin position="11"/>
        <end position="126"/>
    </location>
</feature>
<dbReference type="InterPro" id="IPR037522">
    <property type="entry name" value="HD_GYP_dom"/>
</dbReference>
<dbReference type="EMBL" id="MLJW01000055">
    <property type="protein sequence ID" value="OIR04677.1"/>
    <property type="molecule type" value="Genomic_DNA"/>
</dbReference>
<dbReference type="GO" id="GO:0071111">
    <property type="term" value="F:cyclic-guanylate-specific phosphodiesterase activity"/>
    <property type="evidence" value="ECO:0007669"/>
    <property type="project" value="UniProtKB-EC"/>
</dbReference>
<protein>
    <submittedName>
        <fullName evidence="3">Cyclic di-GMP phosphodiesterase response regulator RpfG</fullName>
        <ecNumber evidence="3">3.1.4.52</ecNumber>
    </submittedName>
</protein>
<dbReference type="SUPFAM" id="SSF109604">
    <property type="entry name" value="HD-domain/PDEase-like"/>
    <property type="match status" value="1"/>
</dbReference>
<evidence type="ECO:0000313" key="3">
    <source>
        <dbReference type="EMBL" id="OIR04677.1"/>
    </source>
</evidence>
<keyword evidence="3" id="KW-0378">Hydrolase</keyword>
<dbReference type="InterPro" id="IPR011006">
    <property type="entry name" value="CheY-like_superfamily"/>
</dbReference>
<dbReference type="CDD" id="cd17551">
    <property type="entry name" value="REC_RpfG-like"/>
    <property type="match status" value="1"/>
</dbReference>
<dbReference type="AlphaFoldDB" id="A0A1J5SKN5"/>
<dbReference type="EC" id="3.1.4.52" evidence="3"/>
<dbReference type="Pfam" id="PF00072">
    <property type="entry name" value="Response_reg"/>
    <property type="match status" value="1"/>
</dbReference>
<dbReference type="Gene3D" id="3.40.50.2300">
    <property type="match status" value="1"/>
</dbReference>
<dbReference type="SMART" id="SM00448">
    <property type="entry name" value="REC"/>
    <property type="match status" value="1"/>
</dbReference>
<dbReference type="GO" id="GO:0000160">
    <property type="term" value="P:phosphorelay signal transduction system"/>
    <property type="evidence" value="ECO:0007669"/>
    <property type="project" value="InterPro"/>
</dbReference>
<dbReference type="InterPro" id="IPR003607">
    <property type="entry name" value="HD/PDEase_dom"/>
</dbReference>
<comment type="caution">
    <text evidence="3">The sequence shown here is derived from an EMBL/GenBank/DDBJ whole genome shotgun (WGS) entry which is preliminary data.</text>
</comment>
<dbReference type="SUPFAM" id="SSF52172">
    <property type="entry name" value="CheY-like"/>
    <property type="match status" value="1"/>
</dbReference>
<dbReference type="InterPro" id="IPR001789">
    <property type="entry name" value="Sig_transdc_resp-reg_receiver"/>
</dbReference>
<reference evidence="3" key="1">
    <citation type="submission" date="2016-10" db="EMBL/GenBank/DDBJ databases">
        <title>Sequence of Gallionella enrichment culture.</title>
        <authorList>
            <person name="Poehlein A."/>
            <person name="Muehling M."/>
            <person name="Daniel R."/>
        </authorList>
    </citation>
    <scope>NUCLEOTIDE SEQUENCE</scope>
</reference>
<dbReference type="PROSITE" id="PS50110">
    <property type="entry name" value="RESPONSE_REGULATORY"/>
    <property type="match status" value="1"/>
</dbReference>
<gene>
    <name evidence="3" type="primary">rpfG_37</name>
    <name evidence="3" type="ORF">GALL_130610</name>
</gene>
<evidence type="ECO:0000259" key="1">
    <source>
        <dbReference type="PROSITE" id="PS50110"/>
    </source>
</evidence>
<organism evidence="3">
    <name type="scientific">mine drainage metagenome</name>
    <dbReference type="NCBI Taxonomy" id="410659"/>
    <lineage>
        <taxon>unclassified sequences</taxon>
        <taxon>metagenomes</taxon>
        <taxon>ecological metagenomes</taxon>
    </lineage>
</organism>